<gene>
    <name evidence="1" type="ORF">BABINDRAFT_158820</name>
</gene>
<accession>A0A1E3QX51</accession>
<protein>
    <submittedName>
        <fullName evidence="1">Uncharacterized protein</fullName>
    </submittedName>
</protein>
<dbReference type="EMBL" id="KV454426">
    <property type="protein sequence ID" value="ODQ82171.1"/>
    <property type="molecule type" value="Genomic_DNA"/>
</dbReference>
<dbReference type="RefSeq" id="XP_018987499.1">
    <property type="nucleotide sequence ID" value="XM_019127302.1"/>
</dbReference>
<organism evidence="1 2">
    <name type="scientific">Babjeviella inositovora NRRL Y-12698</name>
    <dbReference type="NCBI Taxonomy" id="984486"/>
    <lineage>
        <taxon>Eukaryota</taxon>
        <taxon>Fungi</taxon>
        <taxon>Dikarya</taxon>
        <taxon>Ascomycota</taxon>
        <taxon>Saccharomycotina</taxon>
        <taxon>Pichiomycetes</taxon>
        <taxon>Serinales incertae sedis</taxon>
        <taxon>Babjeviella</taxon>
    </lineage>
</organism>
<evidence type="ECO:0000313" key="2">
    <source>
        <dbReference type="Proteomes" id="UP000094336"/>
    </source>
</evidence>
<dbReference type="Proteomes" id="UP000094336">
    <property type="component" value="Unassembled WGS sequence"/>
</dbReference>
<dbReference type="GeneID" id="30145155"/>
<proteinExistence type="predicted"/>
<reference evidence="2" key="1">
    <citation type="submission" date="2016-05" db="EMBL/GenBank/DDBJ databases">
        <title>Comparative genomics of biotechnologically important yeasts.</title>
        <authorList>
            <consortium name="DOE Joint Genome Institute"/>
            <person name="Riley R."/>
            <person name="Haridas S."/>
            <person name="Wolfe K.H."/>
            <person name="Lopes M.R."/>
            <person name="Hittinger C.T."/>
            <person name="Goker M."/>
            <person name="Salamov A."/>
            <person name="Wisecaver J."/>
            <person name="Long T.M."/>
            <person name="Aerts A.L."/>
            <person name="Barry K."/>
            <person name="Choi C."/>
            <person name="Clum A."/>
            <person name="Coughlan A.Y."/>
            <person name="Deshpande S."/>
            <person name="Douglass A.P."/>
            <person name="Hanson S.J."/>
            <person name="Klenk H.-P."/>
            <person name="Labutti K."/>
            <person name="Lapidus A."/>
            <person name="Lindquist E."/>
            <person name="Lipzen A."/>
            <person name="Meier-Kolthoff J.P."/>
            <person name="Ohm R.A."/>
            <person name="Otillar R.P."/>
            <person name="Pangilinan J."/>
            <person name="Peng Y."/>
            <person name="Rokas A."/>
            <person name="Rosa C.A."/>
            <person name="Scheuner C."/>
            <person name="Sibirny A.A."/>
            <person name="Slot J.C."/>
            <person name="Stielow J.B."/>
            <person name="Sun H."/>
            <person name="Kurtzman C.P."/>
            <person name="Blackwell M."/>
            <person name="Grigoriev I.V."/>
            <person name="Jeffries T.W."/>
        </authorList>
    </citation>
    <scope>NUCLEOTIDE SEQUENCE [LARGE SCALE GENOMIC DNA]</scope>
    <source>
        <strain evidence="2">NRRL Y-12698</strain>
    </source>
</reference>
<dbReference type="AlphaFoldDB" id="A0A1E3QX51"/>
<evidence type="ECO:0000313" key="1">
    <source>
        <dbReference type="EMBL" id="ODQ82171.1"/>
    </source>
</evidence>
<name>A0A1E3QX51_9ASCO</name>
<keyword evidence="2" id="KW-1185">Reference proteome</keyword>
<sequence length="68" mass="7875">MTLPTLYASILQKPKDPDKIPYTLAHTPETCYTFTVLQRFRARRPFPYLNECRMHYIPVDRAGTASDG</sequence>